<organism evidence="7 8">
    <name type="scientific">Neolewinella antarctica</name>
    <dbReference type="NCBI Taxonomy" id="442734"/>
    <lineage>
        <taxon>Bacteria</taxon>
        <taxon>Pseudomonadati</taxon>
        <taxon>Bacteroidota</taxon>
        <taxon>Saprospiria</taxon>
        <taxon>Saprospirales</taxon>
        <taxon>Lewinellaceae</taxon>
        <taxon>Neolewinella</taxon>
    </lineage>
</organism>
<comment type="caution">
    <text evidence="7">The sequence shown here is derived from an EMBL/GenBank/DDBJ whole genome shotgun (WGS) entry which is preliminary data.</text>
</comment>
<dbReference type="InterPro" id="IPR013342">
    <property type="entry name" value="Mandelate_racemase_C"/>
</dbReference>
<comment type="similarity">
    <text evidence="1 5">Belongs to the mandelate racemase/muconate lactonizing enzyme family.</text>
</comment>
<dbReference type="InterPro" id="IPR034603">
    <property type="entry name" value="Dipeptide_epimerase"/>
</dbReference>
<dbReference type="InterPro" id="IPR013341">
    <property type="entry name" value="Mandelate_racemase_N_dom"/>
</dbReference>
<dbReference type="SUPFAM" id="SSF51604">
    <property type="entry name" value="Enolase C-terminal domain-like"/>
    <property type="match status" value="1"/>
</dbReference>
<protein>
    <recommendedName>
        <fullName evidence="5">Dipeptide epimerase</fullName>
        <ecNumber evidence="5">5.1.1.-</ecNumber>
    </recommendedName>
</protein>
<keyword evidence="3 5" id="KW-0460">Magnesium</keyword>
<dbReference type="InterPro" id="IPR029017">
    <property type="entry name" value="Enolase-like_N"/>
</dbReference>
<dbReference type="Pfam" id="PF13378">
    <property type="entry name" value="MR_MLE_C"/>
    <property type="match status" value="1"/>
</dbReference>
<gene>
    <name evidence="7" type="ORF">GGR27_003891</name>
</gene>
<evidence type="ECO:0000256" key="5">
    <source>
        <dbReference type="RuleBase" id="RU366006"/>
    </source>
</evidence>
<dbReference type="InterPro" id="IPR029065">
    <property type="entry name" value="Enolase_C-like"/>
</dbReference>
<dbReference type="SUPFAM" id="SSF54826">
    <property type="entry name" value="Enolase N-terminal domain-like"/>
    <property type="match status" value="1"/>
</dbReference>
<dbReference type="SMART" id="SM00922">
    <property type="entry name" value="MR_MLE"/>
    <property type="match status" value="1"/>
</dbReference>
<dbReference type="Gene3D" id="3.20.20.120">
    <property type="entry name" value="Enolase-like C-terminal domain"/>
    <property type="match status" value="1"/>
</dbReference>
<evidence type="ECO:0000256" key="3">
    <source>
        <dbReference type="ARBA" id="ARBA00022842"/>
    </source>
</evidence>
<dbReference type="Gene3D" id="3.30.390.10">
    <property type="entry name" value="Enolase-like, N-terminal domain"/>
    <property type="match status" value="1"/>
</dbReference>
<reference evidence="7 8" key="1">
    <citation type="submission" date="2020-03" db="EMBL/GenBank/DDBJ databases">
        <title>Genomic Encyclopedia of Type Strains, Phase IV (KMG-IV): sequencing the most valuable type-strain genomes for metagenomic binning, comparative biology and taxonomic classification.</title>
        <authorList>
            <person name="Goeker M."/>
        </authorList>
    </citation>
    <scope>NUCLEOTIDE SEQUENCE [LARGE SCALE GENOMIC DNA]</scope>
    <source>
        <strain evidence="7 8">DSM 105096</strain>
    </source>
</reference>
<evidence type="ECO:0000256" key="2">
    <source>
        <dbReference type="ARBA" id="ARBA00022723"/>
    </source>
</evidence>
<comment type="cofactor">
    <cofactor evidence="5">
        <name>Mg(2+)</name>
        <dbReference type="ChEBI" id="CHEBI:18420"/>
    </cofactor>
    <text evidence="5">Binds 1 Mg(2+) ion per subunit.</text>
</comment>
<name>A0ABX0XHY9_9BACT</name>
<sequence>MRITTVDYERLDLELTEPYTIAYETISRASNLILYLGTDRGIIGMGCAAPDPEVTGETGDDVEKIIRTVITPALLGQNPLNYAFLIESLRSRLNSSALAMVDLALHDIMAKKADVPLYQLLGGYRDCIATSVTVTIMPTMAETMAKTTQYVDQGFGIIKLKGGLDVQEDLARLQAMRDKYPKLTLRFDGNQGYSLDQALRFVTAAQPIGVEILEQPTTIEDEELMGEVSMGGTLPVMADESLKTLKDAFRLTRNDFTDMINIKLQKVGGLTPGLHINSVALAAGNEVMVGCLDECGLGISAGLHFALSRRNIVYADLDGHLDFVEDPFGDLFTIEKGVMRPNGVAGLGRE</sequence>
<evidence type="ECO:0000256" key="4">
    <source>
        <dbReference type="ARBA" id="ARBA00023235"/>
    </source>
</evidence>
<proteinExistence type="inferred from homology"/>
<accession>A0ABX0XHY9</accession>
<dbReference type="SFLD" id="SFLDG00180">
    <property type="entry name" value="muconate_cycloisomerase"/>
    <property type="match status" value="1"/>
</dbReference>
<evidence type="ECO:0000313" key="7">
    <source>
        <dbReference type="EMBL" id="NJC28368.1"/>
    </source>
</evidence>
<dbReference type="PANTHER" id="PTHR48073">
    <property type="entry name" value="O-SUCCINYLBENZOATE SYNTHASE-RELATED"/>
    <property type="match status" value="1"/>
</dbReference>
<dbReference type="Pfam" id="PF02746">
    <property type="entry name" value="MR_MLE_N"/>
    <property type="match status" value="1"/>
</dbReference>
<dbReference type="InterPro" id="IPR036849">
    <property type="entry name" value="Enolase-like_C_sf"/>
</dbReference>
<keyword evidence="4 5" id="KW-0413">Isomerase</keyword>
<dbReference type="EMBL" id="JAATJH010000011">
    <property type="protein sequence ID" value="NJC28368.1"/>
    <property type="molecule type" value="Genomic_DNA"/>
</dbReference>
<dbReference type="PANTHER" id="PTHR48073:SF2">
    <property type="entry name" value="O-SUCCINYLBENZOATE SYNTHASE"/>
    <property type="match status" value="1"/>
</dbReference>
<keyword evidence="8" id="KW-1185">Reference proteome</keyword>
<dbReference type="RefSeq" id="WP_168040321.1">
    <property type="nucleotide sequence ID" value="NZ_JAATJH010000011.1"/>
</dbReference>
<evidence type="ECO:0000256" key="1">
    <source>
        <dbReference type="ARBA" id="ARBA00008031"/>
    </source>
</evidence>
<feature type="domain" description="Mandelate racemase/muconate lactonizing enzyme C-terminal" evidence="6">
    <location>
        <begin position="141"/>
        <end position="235"/>
    </location>
</feature>
<evidence type="ECO:0000259" key="6">
    <source>
        <dbReference type="SMART" id="SM00922"/>
    </source>
</evidence>
<dbReference type="EC" id="5.1.1.-" evidence="5"/>
<keyword evidence="2 5" id="KW-0479">Metal-binding</keyword>
<dbReference type="CDD" id="cd03319">
    <property type="entry name" value="L-Ala-DL-Glu_epimerase"/>
    <property type="match status" value="1"/>
</dbReference>
<evidence type="ECO:0000313" key="8">
    <source>
        <dbReference type="Proteomes" id="UP000770785"/>
    </source>
</evidence>
<dbReference type="Proteomes" id="UP000770785">
    <property type="component" value="Unassembled WGS sequence"/>
</dbReference>
<dbReference type="SFLD" id="SFLDS00001">
    <property type="entry name" value="Enolase"/>
    <property type="match status" value="1"/>
</dbReference>